<dbReference type="Proteomes" id="UP000823749">
    <property type="component" value="Chromosome 8"/>
</dbReference>
<accession>A0AAV6J8D1</accession>
<dbReference type="PANTHER" id="PTHR44742:SF2">
    <property type="entry name" value="24-METHYLENESTEROL C-METHYLTRANSFERASE 2"/>
    <property type="match status" value="1"/>
</dbReference>
<organism evidence="1 2">
    <name type="scientific">Rhododendron griersonianum</name>
    <dbReference type="NCBI Taxonomy" id="479676"/>
    <lineage>
        <taxon>Eukaryota</taxon>
        <taxon>Viridiplantae</taxon>
        <taxon>Streptophyta</taxon>
        <taxon>Embryophyta</taxon>
        <taxon>Tracheophyta</taxon>
        <taxon>Spermatophyta</taxon>
        <taxon>Magnoliopsida</taxon>
        <taxon>eudicotyledons</taxon>
        <taxon>Gunneridae</taxon>
        <taxon>Pentapetalae</taxon>
        <taxon>asterids</taxon>
        <taxon>Ericales</taxon>
        <taxon>Ericaceae</taxon>
        <taxon>Ericoideae</taxon>
        <taxon>Rhodoreae</taxon>
        <taxon>Rhododendron</taxon>
    </lineage>
</organism>
<gene>
    <name evidence="1" type="ORF">RHGRI_023525</name>
</gene>
<dbReference type="PANTHER" id="PTHR44742">
    <property type="match status" value="1"/>
</dbReference>
<protein>
    <submittedName>
        <fullName evidence="1">Uncharacterized protein</fullName>
    </submittedName>
</protein>
<comment type="caution">
    <text evidence="1">The sequence shown here is derived from an EMBL/GenBank/DDBJ whole genome shotgun (WGS) entry which is preliminary data.</text>
</comment>
<evidence type="ECO:0000313" key="2">
    <source>
        <dbReference type="Proteomes" id="UP000823749"/>
    </source>
</evidence>
<reference evidence="1" key="1">
    <citation type="submission" date="2020-08" db="EMBL/GenBank/DDBJ databases">
        <title>Plant Genome Project.</title>
        <authorList>
            <person name="Zhang R.-G."/>
        </authorList>
    </citation>
    <scope>NUCLEOTIDE SEQUENCE</scope>
    <source>
        <strain evidence="1">WSP0</strain>
        <tissue evidence="1">Leaf</tissue>
    </source>
</reference>
<proteinExistence type="predicted"/>
<name>A0AAV6J8D1_9ERIC</name>
<keyword evidence="2" id="KW-1185">Reference proteome</keyword>
<evidence type="ECO:0000313" key="1">
    <source>
        <dbReference type="EMBL" id="KAG5535784.1"/>
    </source>
</evidence>
<dbReference type="AlphaFoldDB" id="A0AAV6J8D1"/>
<dbReference type="EMBL" id="JACTNZ010000008">
    <property type="protein sequence ID" value="KAG5535784.1"/>
    <property type="molecule type" value="Genomic_DNA"/>
</dbReference>
<sequence>MAQSFQFSPSILKKFDRDSTRLHEEMAVDLISVSPNLGCGIGGPMRAITEGFNGDDEDLVDVPVFDRGNNND</sequence>